<evidence type="ECO:0000313" key="1">
    <source>
        <dbReference type="EMBL" id="CAH0384747.1"/>
    </source>
</evidence>
<sequence length="107" mass="11742">MAKILVEGLLSVSNAESSIKVMARSSSLEMLNVGQNILTSDVIYTIKEGLQQNHMLLKFGLQSTNLTCEGAIALAEVIADNCTLQVSISCYVCLYNNHDRLSDQIKY</sequence>
<protein>
    <submittedName>
        <fullName evidence="1">Uncharacterized protein</fullName>
    </submittedName>
</protein>
<evidence type="ECO:0000313" key="2">
    <source>
        <dbReference type="Proteomes" id="UP001152759"/>
    </source>
</evidence>
<reference evidence="1" key="1">
    <citation type="submission" date="2021-12" db="EMBL/GenBank/DDBJ databases">
        <authorList>
            <person name="King R."/>
        </authorList>
    </citation>
    <scope>NUCLEOTIDE SEQUENCE</scope>
</reference>
<dbReference type="SUPFAM" id="SSF52047">
    <property type="entry name" value="RNI-like"/>
    <property type="match status" value="1"/>
</dbReference>
<accession>A0A9P0EYQ4</accession>
<organism evidence="1 2">
    <name type="scientific">Bemisia tabaci</name>
    <name type="common">Sweetpotato whitefly</name>
    <name type="synonym">Aleurodes tabaci</name>
    <dbReference type="NCBI Taxonomy" id="7038"/>
    <lineage>
        <taxon>Eukaryota</taxon>
        <taxon>Metazoa</taxon>
        <taxon>Ecdysozoa</taxon>
        <taxon>Arthropoda</taxon>
        <taxon>Hexapoda</taxon>
        <taxon>Insecta</taxon>
        <taxon>Pterygota</taxon>
        <taxon>Neoptera</taxon>
        <taxon>Paraneoptera</taxon>
        <taxon>Hemiptera</taxon>
        <taxon>Sternorrhyncha</taxon>
        <taxon>Aleyrodoidea</taxon>
        <taxon>Aleyrodidae</taxon>
        <taxon>Aleyrodinae</taxon>
        <taxon>Bemisia</taxon>
    </lineage>
</organism>
<gene>
    <name evidence="1" type="ORF">BEMITA_LOCUS4042</name>
</gene>
<keyword evidence="2" id="KW-1185">Reference proteome</keyword>
<dbReference type="AlphaFoldDB" id="A0A9P0EYQ4"/>
<dbReference type="Proteomes" id="UP001152759">
    <property type="component" value="Chromosome 2"/>
</dbReference>
<dbReference type="InterPro" id="IPR032675">
    <property type="entry name" value="LRR_dom_sf"/>
</dbReference>
<proteinExistence type="predicted"/>
<dbReference type="Gene3D" id="3.80.10.10">
    <property type="entry name" value="Ribonuclease Inhibitor"/>
    <property type="match status" value="1"/>
</dbReference>
<dbReference type="SMART" id="SM00368">
    <property type="entry name" value="LRR_RI"/>
    <property type="match status" value="2"/>
</dbReference>
<dbReference type="EMBL" id="OU963863">
    <property type="protein sequence ID" value="CAH0384747.1"/>
    <property type="molecule type" value="Genomic_DNA"/>
</dbReference>
<name>A0A9P0EYQ4_BEMTA</name>